<dbReference type="InterPro" id="IPR036318">
    <property type="entry name" value="FAD-bd_PCMH-like_sf"/>
</dbReference>
<dbReference type="Pfam" id="PF01565">
    <property type="entry name" value="FAD_binding_4"/>
    <property type="match status" value="1"/>
</dbReference>
<evidence type="ECO:0000256" key="5">
    <source>
        <dbReference type="ARBA" id="ARBA00023002"/>
    </source>
</evidence>
<comment type="similarity">
    <text evidence="2">Belongs to the FAD-binding oxidoreductase/transferase type 4 family.</text>
</comment>
<evidence type="ECO:0000259" key="6">
    <source>
        <dbReference type="PROSITE" id="PS51387"/>
    </source>
</evidence>
<dbReference type="Gene3D" id="3.30.70.2740">
    <property type="match status" value="1"/>
</dbReference>
<keyword evidence="4" id="KW-0274">FAD</keyword>
<feature type="domain" description="FAD-binding PCMH-type" evidence="6">
    <location>
        <begin position="34"/>
        <end position="213"/>
    </location>
</feature>
<dbReference type="PANTHER" id="PTHR43716">
    <property type="entry name" value="D-2-HYDROXYGLUTARATE DEHYDROGENASE, MITOCHONDRIAL"/>
    <property type="match status" value="1"/>
</dbReference>
<dbReference type="InterPro" id="IPR016169">
    <property type="entry name" value="FAD-bd_PCMH_sub2"/>
</dbReference>
<proteinExistence type="inferred from homology"/>
<dbReference type="PROSITE" id="PS51387">
    <property type="entry name" value="FAD_PCMH"/>
    <property type="match status" value="1"/>
</dbReference>
<dbReference type="InterPro" id="IPR004113">
    <property type="entry name" value="FAD-bd_oxidored_4_C"/>
</dbReference>
<protein>
    <submittedName>
        <fullName evidence="7">FAD-binding oxidoreductase</fullName>
    </submittedName>
</protein>
<dbReference type="Gene3D" id="3.30.70.2190">
    <property type="match status" value="1"/>
</dbReference>
<dbReference type="SUPFAM" id="SSF55103">
    <property type="entry name" value="FAD-linked oxidases, C-terminal domain"/>
    <property type="match status" value="1"/>
</dbReference>
<organism evidence="7 8">
    <name type="scientific">Billgrantia campisalis</name>
    <dbReference type="NCBI Taxonomy" id="74661"/>
    <lineage>
        <taxon>Bacteria</taxon>
        <taxon>Pseudomonadati</taxon>
        <taxon>Pseudomonadota</taxon>
        <taxon>Gammaproteobacteria</taxon>
        <taxon>Oceanospirillales</taxon>
        <taxon>Halomonadaceae</taxon>
        <taxon>Billgrantia</taxon>
    </lineage>
</organism>
<evidence type="ECO:0000256" key="4">
    <source>
        <dbReference type="ARBA" id="ARBA00022827"/>
    </source>
</evidence>
<dbReference type="Gene3D" id="1.10.45.10">
    <property type="entry name" value="Vanillyl-alcohol Oxidase, Chain A, domain 4"/>
    <property type="match status" value="1"/>
</dbReference>
<dbReference type="Proteomes" id="UP000814385">
    <property type="component" value="Unassembled WGS sequence"/>
</dbReference>
<evidence type="ECO:0000313" key="8">
    <source>
        <dbReference type="Proteomes" id="UP000814385"/>
    </source>
</evidence>
<dbReference type="PANTHER" id="PTHR43716:SF1">
    <property type="entry name" value="D-2-HYDROXYGLUTARATE DEHYDROGENASE, MITOCHONDRIAL"/>
    <property type="match status" value="1"/>
</dbReference>
<sequence length="463" mass="49159">MDALLKDIADRVGRAGLLTGDDVAARPVDWMTGAGCRAGAIVRPADTDELAAVMRLCHDADQPVVTHGGLTGLVHGGEAAPDEVVISLERMTAIEAIDPVGGTMTVQAGVALQRVQEAAAGHDLQFPLDLGARGSCTIGGNIATNAGGVRVIRYGMMRQQVLGLEAVLADGSVVSSMNRMLKNNAGYDLKQLFIGSEGTLGIVTRAVLKLQPILPSEQTALVACPSFEALTGLLQQMGHQLGGALGAFEVMWQSHYRLLTEESGRHAPPLATTSPYYALIESLGVEDESNAARFNQALASAFDAGLIHDAVVAHSNAQRQGLWAIREDIEGLLEALAPMFTFDISLPIPAMQAYVDALETALIQQWPQARMVVFGHLGDGNLHVSISVGSSDPETRRAVERRVYAPLAELGGSISAEHGIGLEKRDYLAVSRSPEEIALMRTLKRALDPQGLLNRHKVLAPDA</sequence>
<comment type="caution">
    <text evidence="7">The sequence shown here is derived from an EMBL/GenBank/DDBJ whole genome shotgun (WGS) entry which is preliminary data.</text>
</comment>
<evidence type="ECO:0000313" key="7">
    <source>
        <dbReference type="EMBL" id="MCG6657236.1"/>
    </source>
</evidence>
<reference evidence="7 8" key="1">
    <citation type="submission" date="2020-05" db="EMBL/GenBank/DDBJ databases">
        <title>Comparative genomic analysis of denitrifying bacteria from Halomonas genus.</title>
        <authorList>
            <person name="Wang L."/>
            <person name="Shao Z."/>
        </authorList>
    </citation>
    <scope>NUCLEOTIDE SEQUENCE [LARGE SCALE GENOMIC DNA]</scope>
    <source>
        <strain evidence="7 8">A4</strain>
    </source>
</reference>
<dbReference type="InterPro" id="IPR016171">
    <property type="entry name" value="Vanillyl_alc_oxidase_C-sub2"/>
</dbReference>
<dbReference type="InterPro" id="IPR016164">
    <property type="entry name" value="FAD-linked_Oxase-like_C"/>
</dbReference>
<dbReference type="RefSeq" id="WP_238976337.1">
    <property type="nucleotide sequence ID" value="NZ_JABFUC010000003.1"/>
</dbReference>
<evidence type="ECO:0000256" key="3">
    <source>
        <dbReference type="ARBA" id="ARBA00022630"/>
    </source>
</evidence>
<evidence type="ECO:0000256" key="2">
    <source>
        <dbReference type="ARBA" id="ARBA00008000"/>
    </source>
</evidence>
<dbReference type="Gene3D" id="3.30.465.10">
    <property type="match status" value="1"/>
</dbReference>
<keyword evidence="5" id="KW-0560">Oxidoreductase</keyword>
<dbReference type="InterPro" id="IPR006094">
    <property type="entry name" value="Oxid_FAD_bind_N"/>
</dbReference>
<comment type="cofactor">
    <cofactor evidence="1">
        <name>FAD</name>
        <dbReference type="ChEBI" id="CHEBI:57692"/>
    </cofactor>
</comment>
<gene>
    <name evidence="7" type="ORF">HOP52_05525</name>
</gene>
<dbReference type="InterPro" id="IPR051264">
    <property type="entry name" value="FAD-oxidored/transferase_4"/>
</dbReference>
<evidence type="ECO:0000256" key="1">
    <source>
        <dbReference type="ARBA" id="ARBA00001974"/>
    </source>
</evidence>
<keyword evidence="8" id="KW-1185">Reference proteome</keyword>
<dbReference type="Pfam" id="PF02913">
    <property type="entry name" value="FAD-oxidase_C"/>
    <property type="match status" value="1"/>
</dbReference>
<dbReference type="EMBL" id="JABFUC010000003">
    <property type="protein sequence ID" value="MCG6657236.1"/>
    <property type="molecule type" value="Genomic_DNA"/>
</dbReference>
<dbReference type="InterPro" id="IPR016166">
    <property type="entry name" value="FAD-bd_PCMH"/>
</dbReference>
<name>A0ABS9P6M5_9GAMM</name>
<accession>A0ABS9P6M5</accession>
<keyword evidence="3" id="KW-0285">Flavoprotein</keyword>
<dbReference type="SUPFAM" id="SSF56176">
    <property type="entry name" value="FAD-binding/transporter-associated domain-like"/>
    <property type="match status" value="1"/>
</dbReference>